<keyword evidence="2" id="KW-1185">Reference proteome</keyword>
<evidence type="ECO:0000313" key="1">
    <source>
        <dbReference type="EnsemblMetazoa" id="OVOC8144.1"/>
    </source>
</evidence>
<evidence type="ECO:0000313" key="2">
    <source>
        <dbReference type="Proteomes" id="UP000024404"/>
    </source>
</evidence>
<reference evidence="2" key="1">
    <citation type="submission" date="2013-10" db="EMBL/GenBank/DDBJ databases">
        <title>Genome sequencing of Onchocerca volvulus.</title>
        <authorList>
            <person name="Cotton J."/>
            <person name="Tsai J."/>
            <person name="Stanley E."/>
            <person name="Tracey A."/>
            <person name="Holroyd N."/>
            <person name="Lustigman S."/>
            <person name="Berriman M."/>
        </authorList>
    </citation>
    <scope>NUCLEOTIDE SEQUENCE</scope>
</reference>
<protein>
    <submittedName>
        <fullName evidence="1">Uncharacterized protein</fullName>
    </submittedName>
</protein>
<proteinExistence type="predicted"/>
<sequence length="106" mass="12230">MNLHHFELLTPVIENETESESVSIRITSSPTPLSSDPQENHLLHSFSNYVTRKDGRQKFFQEQQHQQPQHRTGHHHPSFIRRLSAAFPSFSTDSMSFAAFDLLIIT</sequence>
<reference evidence="1" key="2">
    <citation type="submission" date="2022-06" db="UniProtKB">
        <authorList>
            <consortium name="EnsemblMetazoa"/>
        </authorList>
    </citation>
    <scope>IDENTIFICATION</scope>
</reference>
<name>A0A8R1TYK9_ONCVO</name>
<dbReference type="AlphaFoldDB" id="A0A8R1TYK9"/>
<accession>A0A8R1TYK9</accession>
<organism evidence="1 2">
    <name type="scientific">Onchocerca volvulus</name>
    <dbReference type="NCBI Taxonomy" id="6282"/>
    <lineage>
        <taxon>Eukaryota</taxon>
        <taxon>Metazoa</taxon>
        <taxon>Ecdysozoa</taxon>
        <taxon>Nematoda</taxon>
        <taxon>Chromadorea</taxon>
        <taxon>Rhabditida</taxon>
        <taxon>Spirurina</taxon>
        <taxon>Spiruromorpha</taxon>
        <taxon>Filarioidea</taxon>
        <taxon>Onchocercidae</taxon>
        <taxon>Onchocerca</taxon>
    </lineage>
</organism>
<dbReference type="EnsemblMetazoa" id="OVOC8144.1">
    <property type="protein sequence ID" value="OVOC8144.1"/>
    <property type="gene ID" value="WBGene00244953"/>
</dbReference>
<dbReference type="EMBL" id="CMVM020000247">
    <property type="status" value="NOT_ANNOTATED_CDS"/>
    <property type="molecule type" value="Genomic_DNA"/>
</dbReference>
<dbReference type="Proteomes" id="UP000024404">
    <property type="component" value="Unassembled WGS sequence"/>
</dbReference>